<evidence type="ECO:0000313" key="3">
    <source>
        <dbReference type="Proteomes" id="UP000011859"/>
    </source>
</evidence>
<dbReference type="KEGG" id="rhd:R2APBS1_1348"/>
<dbReference type="HOGENOM" id="CLU_825764_0_0_6"/>
<dbReference type="Gene3D" id="2.60.120.10">
    <property type="entry name" value="Jelly Rolls"/>
    <property type="match status" value="1"/>
</dbReference>
<dbReference type="GeneID" id="72426333"/>
<accession>M4NCW7</accession>
<dbReference type="AlphaFoldDB" id="M4NCW7"/>
<dbReference type="PANTHER" id="PTHR12461:SF105">
    <property type="entry name" value="HYPOXIA-INDUCIBLE FACTOR 1-ALPHA INHIBITOR"/>
    <property type="match status" value="1"/>
</dbReference>
<dbReference type="SMART" id="SM00558">
    <property type="entry name" value="JmjC"/>
    <property type="match status" value="1"/>
</dbReference>
<dbReference type="OrthoDB" id="479699at2"/>
<keyword evidence="3" id="KW-1185">Reference proteome</keyword>
<protein>
    <recommendedName>
        <fullName evidence="1">JmjC domain-containing protein</fullName>
    </recommendedName>
</protein>
<proteinExistence type="predicted"/>
<dbReference type="InterPro" id="IPR041667">
    <property type="entry name" value="Cupin_8"/>
</dbReference>
<dbReference type="SUPFAM" id="SSF51197">
    <property type="entry name" value="Clavaminate synthase-like"/>
    <property type="match status" value="1"/>
</dbReference>
<dbReference type="InterPro" id="IPR014710">
    <property type="entry name" value="RmlC-like_jellyroll"/>
</dbReference>
<dbReference type="Proteomes" id="UP000011859">
    <property type="component" value="Chromosome"/>
</dbReference>
<dbReference type="PANTHER" id="PTHR12461">
    <property type="entry name" value="HYPOXIA-INDUCIBLE FACTOR 1 ALPHA INHIBITOR-RELATED"/>
    <property type="match status" value="1"/>
</dbReference>
<dbReference type="InterPro" id="IPR003347">
    <property type="entry name" value="JmjC_dom"/>
</dbReference>
<dbReference type="STRING" id="666685.R2APBS1_1348"/>
<dbReference type="EMBL" id="CP003470">
    <property type="protein sequence ID" value="AGG88499.1"/>
    <property type="molecule type" value="Genomic_DNA"/>
</dbReference>
<name>M4NCW7_9GAMM</name>
<dbReference type="eggNOG" id="COG2850">
    <property type="taxonomic scope" value="Bacteria"/>
</dbReference>
<feature type="domain" description="JmjC" evidence="1">
    <location>
        <begin position="98"/>
        <end position="272"/>
    </location>
</feature>
<dbReference type="RefSeq" id="WP_015447328.1">
    <property type="nucleotide sequence ID" value="NC_020541.1"/>
</dbReference>
<evidence type="ECO:0000259" key="1">
    <source>
        <dbReference type="PROSITE" id="PS51184"/>
    </source>
</evidence>
<dbReference type="Pfam" id="PF13621">
    <property type="entry name" value="Cupin_8"/>
    <property type="match status" value="1"/>
</dbReference>
<organism evidence="2 3">
    <name type="scientific">Rhodanobacter denitrificans</name>
    <dbReference type="NCBI Taxonomy" id="666685"/>
    <lineage>
        <taxon>Bacteria</taxon>
        <taxon>Pseudomonadati</taxon>
        <taxon>Pseudomonadota</taxon>
        <taxon>Gammaproteobacteria</taxon>
        <taxon>Lysobacterales</taxon>
        <taxon>Rhodanobacteraceae</taxon>
        <taxon>Rhodanobacter</taxon>
    </lineage>
</organism>
<reference evidence="2 3" key="1">
    <citation type="submission" date="2012-04" db="EMBL/GenBank/DDBJ databases">
        <title>Complete genome of Rhodanobacter sp. 2APBS1.</title>
        <authorList>
            <consortium name="US DOE Joint Genome Institute"/>
            <person name="Huntemann M."/>
            <person name="Wei C.-L."/>
            <person name="Han J."/>
            <person name="Detter J.C."/>
            <person name="Han C."/>
            <person name="Tapia R."/>
            <person name="Munk A.C.C."/>
            <person name="Chen A."/>
            <person name="Krypides N."/>
            <person name="Mavromatis K."/>
            <person name="Markowitz V."/>
            <person name="Szeto E."/>
            <person name="Ivanova N."/>
            <person name="Mikhailova N."/>
            <person name="Ovchinnikova G."/>
            <person name="Pagani I."/>
            <person name="Pati A."/>
            <person name="Goodwin L."/>
            <person name="Peters L."/>
            <person name="Pitluck S."/>
            <person name="Woyke T."/>
            <person name="Prakash O."/>
            <person name="Elkins J."/>
            <person name="Brown S."/>
            <person name="Palumbo A."/>
            <person name="Hemme C."/>
            <person name="Zhou J."/>
            <person name="Watson D."/>
            <person name="Jardine P."/>
            <person name="Kostka J."/>
            <person name="Green S."/>
        </authorList>
    </citation>
    <scope>NUCLEOTIDE SEQUENCE [LARGE SCALE GENOMIC DNA]</scope>
    <source>
        <strain evidence="2 3">2APBS1</strain>
    </source>
</reference>
<evidence type="ECO:0000313" key="2">
    <source>
        <dbReference type="EMBL" id="AGG88499.1"/>
    </source>
</evidence>
<dbReference type="PROSITE" id="PS51184">
    <property type="entry name" value="JMJC"/>
    <property type="match status" value="1"/>
</dbReference>
<gene>
    <name evidence="2" type="ORF">R2APBS1_1348</name>
</gene>
<sequence length="337" mass="36798">MSGAPAAIEECRDGDGAPALADLVGHARPLVIRGLCRDWPMVAWARQSDDAFARELARRDNGSEVDALLLPAGEGGVIGYNAAFDGFNYTHHRVSIGQGLQRLAQYSRQPEAPGLAMQSALIGACLPGLLDDHALPFLDPSIQPRIWIGNRVTTPAHFDEYHNVACVVCGVRRFTLFAPEQARNLYVGPLDFAPTGAAIGIARLDRPDDPRYPGLKLALAAAQVAELHPGDAIYIPPLWWHHVESLQRINALVNYWWKPVLADGHAPDTALGCLMHCILAFRSLPPAERAAWRELLGYYVFGDEDPAAHLPADRRGILGPLTPGQLAEIRASIRRYL</sequence>